<dbReference type="InterPro" id="IPR056064">
    <property type="entry name" value="DUF7647"/>
</dbReference>
<evidence type="ECO:0000256" key="6">
    <source>
        <dbReference type="SAM" id="MobiDB-lite"/>
    </source>
</evidence>
<accession>A0AAV3QTH0</accession>
<dbReference type="GO" id="GO:0042791">
    <property type="term" value="P:5S class rRNA transcription by RNA polymerase III"/>
    <property type="evidence" value="ECO:0007669"/>
    <property type="project" value="TreeGrafter"/>
</dbReference>
<feature type="domain" description="DUF7646" evidence="12">
    <location>
        <begin position="302"/>
        <end position="385"/>
    </location>
</feature>
<dbReference type="InterPro" id="IPR035625">
    <property type="entry name" value="Tfc3-like_eWH"/>
</dbReference>
<sequence>MESVVNAALEEIHAQGMHGLIIKYLWPNLKSSLCSHGLPLSPSVKRVLWNNIVDIPGLRFESRTGKIDQSSSLIQELEKCEEINVKIIANDNLHNCFPGITQRERTTLELIATKRSEGIAQSELAEESGMGKDISYILKKLETRGLISREPAIIRTIEASSSTEPKIVSTNMVYLYRYAKHLGCQQSLEITKDGSQIISIIIKDYLPELKAICDRLDNAKNNVLFVSDIKLDPKYRGRHKAWTNILDRLKDARVVEEFTEKVNNKEVKKLRLLKKFSPEHFDSKNHAHGSNEQDAEQSVKLGKRGHVTEQLMELPIDQQIYDVIDAEGSKGLLIPEVSERLGIPKKQCYNRLLNMCSRFGMHQKEENYNRGTAYRVWTSGNFNPEASTNIVPSPQIVVLESTESDPQDRKVESSVPPAQGKDDLVSEDNSRVTGDVPMKDPLQLGADGSLREQRILKMLEKERFLIKPELHRRLESFDKDKKTMMDRKTLERTLNKLQKAGHCKCIHMSVPAITNCVRSRTTAVVLHKSIYDDYDLSPELLGQIHERLRSFEIKIRQKSCSPLNKVQGVPEFSNVQRIRCHTKSDLQSELAEARRTNGFVLAKMVRTKLLHIFLWGYISSSPGWDNDLSYGRQGHDMHNPHSSCKLFEPATAMKAMPIELFLQIVGSTQRFEDMIDKCKRGLRLSDLPLHEYRSLMDTRARGRLSLLIDILRRLKLIRLVGEGTQDISKPDHASLTYALELKPYLEEPASISRSSLGFFSADIHPQIRHDFILSNKKVADEYWNTLEYCYSAADTNAAQHAFPGSAVHEIFRPRSWSSVRLMTAEQRAELLKRVRSEDPDKKFTFRECNKIAKDLNLTMEQVLRVDYDRRRQNLTRLYGKKQLVQRTVSTNISSLLKRKRSSDRKSSKHADGQFCTPVQFVEDHISPDDDEYSLHYDHINEYEEAGEDPEPNEDEDNVGFKCDPSRLKRKRQRKFSWTELADRQLVIEYARNRAALGANFHRTIWASLPNLPAPPDECRRRMAMLNTRVPFRKSLMRLCNKLTDRYAKYLKMFQHNPLYAVDSRRMVRDYTVHEDNHHNISDGSQNFESEEVWDNFDEPDIQTALNDVFRYKKIAKPEASKGVGEAEGCGKNPNVGQRSGSNRLPPRYSKFLMEGSSGHKTAYMSVAVSNAIELFKLIFLSTSTAPEARTLLAEKLRCYSEHDLVAAFNFLRENKIMIGGSGNSPLELSRRFLRRISLSPFPVNTGERTAKFAHWLQEKERDLTEEGIELPEDVQYGDLMHLCALISLEELSITPLLPDEGVGEAETFKRKHNYSELCSSKKTNIISRRKLRSSITGKGQIISRIKLRYSIARKGKLMSRRKKGFPGIKLCLNLASISRTNVLQLFSDNYAQTNHVSVPNKGGTRSGMDDCNLLIPLNKPSSFNELHESNNSLHLTDSSVESPWEAMTSFAQHLLSSCSSQERPYSFHPDLFKKASVAIHKAGDQGLNIKEVSKMMNFEDERLLEITIEVLEAFGKVLKVNSFDTEHIVDSLYRSKYFLIPVAGLHQNPKSVTSNVSKEKKEGGNSISDVDDHKGCTRSCRNMSGDPHEVHKVTILNLHEEVSESLQGSQSIDRNVGYTHNECTSAMSSEQGFGSYRSILPWINGDGTINELICKGLVQSVFGIIMKNPGILEEDIIRKLLPILNPQGILEFLFACIYLTMRNLAQSCREMLKLMILDDHISVRKMPQKTSAEPPSILCSILGSNMKKSSIVCRKHFFANPSSTMLM</sequence>
<dbReference type="SUPFAM" id="SSF46785">
    <property type="entry name" value="Winged helix' DNA-binding domain"/>
    <property type="match status" value="1"/>
</dbReference>
<dbReference type="InterPro" id="IPR056020">
    <property type="entry name" value="DUF7599"/>
</dbReference>
<dbReference type="GO" id="GO:0006384">
    <property type="term" value="P:transcription initiation at RNA polymerase III promoter"/>
    <property type="evidence" value="ECO:0007669"/>
    <property type="project" value="InterPro"/>
</dbReference>
<feature type="region of interest" description="Disordered" evidence="6">
    <location>
        <begin position="1122"/>
        <end position="1141"/>
    </location>
</feature>
<gene>
    <name evidence="14" type="ORF">LIER_21456</name>
</gene>
<dbReference type="GO" id="GO:0003677">
    <property type="term" value="F:DNA binding"/>
    <property type="evidence" value="ECO:0007669"/>
    <property type="project" value="UniProtKB-KW"/>
</dbReference>
<evidence type="ECO:0000256" key="2">
    <source>
        <dbReference type="ARBA" id="ARBA00022553"/>
    </source>
</evidence>
<comment type="subcellular location">
    <subcellularLocation>
        <location evidence="1">Nucleus</location>
    </subcellularLocation>
</comment>
<feature type="region of interest" description="Disordered" evidence="6">
    <location>
        <begin position="1550"/>
        <end position="1570"/>
    </location>
</feature>
<keyword evidence="2" id="KW-0597">Phosphoprotein</keyword>
<dbReference type="Pfam" id="PF24658">
    <property type="entry name" value="DUF7647"/>
    <property type="match status" value="1"/>
</dbReference>
<dbReference type="EMBL" id="BAABME010005665">
    <property type="protein sequence ID" value="GAA0166262.1"/>
    <property type="molecule type" value="Genomic_DNA"/>
</dbReference>
<dbReference type="InterPro" id="IPR056428">
    <property type="entry name" value="WH_GTF3C1"/>
</dbReference>
<dbReference type="Pfam" id="PF04182">
    <property type="entry name" value="B-block_TFIIIC"/>
    <property type="match status" value="1"/>
</dbReference>
<dbReference type="Pfam" id="PF24538">
    <property type="entry name" value="DUF7599"/>
    <property type="match status" value="1"/>
</dbReference>
<evidence type="ECO:0000256" key="1">
    <source>
        <dbReference type="ARBA" id="ARBA00004123"/>
    </source>
</evidence>
<dbReference type="InterPro" id="IPR007309">
    <property type="entry name" value="TFIIIC_Bblock-bd"/>
</dbReference>
<dbReference type="Proteomes" id="UP001454036">
    <property type="component" value="Unassembled WGS sequence"/>
</dbReference>
<dbReference type="GO" id="GO:0005634">
    <property type="term" value="C:nucleus"/>
    <property type="evidence" value="ECO:0007669"/>
    <property type="project" value="UniProtKB-SubCell"/>
</dbReference>
<protein>
    <submittedName>
        <fullName evidence="14">General transcription factor</fullName>
    </submittedName>
</protein>
<dbReference type="Pfam" id="PF24101">
    <property type="entry name" value="WHD_GTF3C1"/>
    <property type="match status" value="1"/>
</dbReference>
<feature type="compositionally biased region" description="Basic and acidic residues" evidence="6">
    <location>
        <begin position="420"/>
        <end position="430"/>
    </location>
</feature>
<feature type="domain" description="DUF7645" evidence="11">
    <location>
        <begin position="818"/>
        <end position="876"/>
    </location>
</feature>
<name>A0AAV3QTH0_LITER</name>
<dbReference type="Pfam" id="PF24655">
    <property type="entry name" value="DUF7645"/>
    <property type="match status" value="1"/>
</dbReference>
<evidence type="ECO:0000256" key="4">
    <source>
        <dbReference type="ARBA" id="ARBA00023163"/>
    </source>
</evidence>
<organism evidence="14 15">
    <name type="scientific">Lithospermum erythrorhizon</name>
    <name type="common">Purple gromwell</name>
    <name type="synonym">Lithospermum officinale var. erythrorhizon</name>
    <dbReference type="NCBI Taxonomy" id="34254"/>
    <lineage>
        <taxon>Eukaryota</taxon>
        <taxon>Viridiplantae</taxon>
        <taxon>Streptophyta</taxon>
        <taxon>Embryophyta</taxon>
        <taxon>Tracheophyta</taxon>
        <taxon>Spermatophyta</taxon>
        <taxon>Magnoliopsida</taxon>
        <taxon>eudicotyledons</taxon>
        <taxon>Gunneridae</taxon>
        <taxon>Pentapetalae</taxon>
        <taxon>asterids</taxon>
        <taxon>lamiids</taxon>
        <taxon>Boraginales</taxon>
        <taxon>Boraginaceae</taxon>
        <taxon>Boraginoideae</taxon>
        <taxon>Lithospermeae</taxon>
        <taxon>Lithospermum</taxon>
    </lineage>
</organism>
<feature type="region of interest" description="Disordered" evidence="6">
    <location>
        <begin position="944"/>
        <end position="963"/>
    </location>
</feature>
<evidence type="ECO:0000259" key="13">
    <source>
        <dbReference type="Pfam" id="PF24658"/>
    </source>
</evidence>
<dbReference type="Pfam" id="PF24657">
    <property type="entry name" value="DUF7646"/>
    <property type="match status" value="1"/>
</dbReference>
<dbReference type="InterPro" id="IPR056063">
    <property type="entry name" value="DUF7646"/>
</dbReference>
<dbReference type="Pfam" id="PF23704">
    <property type="entry name" value="WHD_GTF3C1_N"/>
    <property type="match status" value="1"/>
</dbReference>
<evidence type="ECO:0000259" key="7">
    <source>
        <dbReference type="Pfam" id="PF04182"/>
    </source>
</evidence>
<dbReference type="InterPro" id="IPR044210">
    <property type="entry name" value="Tfc3-like"/>
</dbReference>
<feature type="compositionally biased region" description="Acidic residues" evidence="6">
    <location>
        <begin position="944"/>
        <end position="957"/>
    </location>
</feature>
<evidence type="ECO:0000259" key="12">
    <source>
        <dbReference type="Pfam" id="PF24657"/>
    </source>
</evidence>
<keyword evidence="4" id="KW-0804">Transcription</keyword>
<evidence type="ECO:0000256" key="5">
    <source>
        <dbReference type="ARBA" id="ARBA00023242"/>
    </source>
</evidence>
<dbReference type="InterPro" id="IPR056467">
    <property type="entry name" value="eWH_GTF3C1"/>
</dbReference>
<dbReference type="InterPro" id="IPR056062">
    <property type="entry name" value="DUF7645"/>
</dbReference>
<feature type="domain" description="DUF7599" evidence="10">
    <location>
        <begin position="203"/>
        <end position="284"/>
    </location>
</feature>
<feature type="domain" description="DUF7647" evidence="13">
    <location>
        <begin position="639"/>
        <end position="817"/>
    </location>
</feature>
<feature type="domain" description="General transcription factor 3C polypeptide 1 winged-helix" evidence="8">
    <location>
        <begin position="1"/>
        <end position="100"/>
    </location>
</feature>
<evidence type="ECO:0000313" key="14">
    <source>
        <dbReference type="EMBL" id="GAA0166262.1"/>
    </source>
</evidence>
<dbReference type="InterPro" id="IPR036388">
    <property type="entry name" value="WH-like_DNA-bd_sf"/>
</dbReference>
<evidence type="ECO:0000313" key="15">
    <source>
        <dbReference type="Proteomes" id="UP001454036"/>
    </source>
</evidence>
<evidence type="ECO:0000256" key="3">
    <source>
        <dbReference type="ARBA" id="ARBA00023125"/>
    </source>
</evidence>
<dbReference type="InterPro" id="IPR036390">
    <property type="entry name" value="WH_DNA-bd_sf"/>
</dbReference>
<dbReference type="PANTHER" id="PTHR15180">
    <property type="entry name" value="GENERAL TRANSCRIPTION FACTOR 3C POLYPEPTIDE 1"/>
    <property type="match status" value="1"/>
</dbReference>
<evidence type="ECO:0000259" key="10">
    <source>
        <dbReference type="Pfam" id="PF24538"/>
    </source>
</evidence>
<feature type="region of interest" description="Disordered" evidence="6">
    <location>
        <begin position="400"/>
        <end position="444"/>
    </location>
</feature>
<feature type="domain" description="GTF3C1 extended winged-helix" evidence="9">
    <location>
        <begin position="449"/>
        <end position="556"/>
    </location>
</feature>
<dbReference type="GO" id="GO:0000127">
    <property type="term" value="C:transcription factor TFIIIC complex"/>
    <property type="evidence" value="ECO:0007669"/>
    <property type="project" value="InterPro"/>
</dbReference>
<reference evidence="14 15" key="1">
    <citation type="submission" date="2024-01" db="EMBL/GenBank/DDBJ databases">
        <title>The complete chloroplast genome sequence of Lithospermum erythrorhizon: insights into the phylogenetic relationship among Boraginaceae species and the maternal lineages of purple gromwells.</title>
        <authorList>
            <person name="Okada T."/>
            <person name="Watanabe K."/>
        </authorList>
    </citation>
    <scope>NUCLEOTIDE SEQUENCE [LARGE SCALE GENOMIC DNA]</scope>
</reference>
<proteinExistence type="predicted"/>
<keyword evidence="3" id="KW-0238">DNA-binding</keyword>
<dbReference type="CDD" id="cd16169">
    <property type="entry name" value="Tau138_eWH"/>
    <property type="match status" value="1"/>
</dbReference>
<keyword evidence="15" id="KW-1185">Reference proteome</keyword>
<feature type="domain" description="B-block binding subunit of TFIIIC" evidence="7">
    <location>
        <begin position="104"/>
        <end position="180"/>
    </location>
</feature>
<dbReference type="PANTHER" id="PTHR15180:SF1">
    <property type="entry name" value="GENERAL TRANSCRIPTION FACTOR 3C POLYPEPTIDE 1"/>
    <property type="match status" value="1"/>
</dbReference>
<evidence type="ECO:0000259" key="8">
    <source>
        <dbReference type="Pfam" id="PF23704"/>
    </source>
</evidence>
<comment type="caution">
    <text evidence="14">The sequence shown here is derived from an EMBL/GenBank/DDBJ whole genome shotgun (WGS) entry which is preliminary data.</text>
</comment>
<keyword evidence="5" id="KW-0539">Nucleus</keyword>
<evidence type="ECO:0000259" key="11">
    <source>
        <dbReference type="Pfam" id="PF24655"/>
    </source>
</evidence>
<dbReference type="Gene3D" id="1.10.10.10">
    <property type="entry name" value="Winged helix-like DNA-binding domain superfamily/Winged helix DNA-binding domain"/>
    <property type="match status" value="1"/>
</dbReference>
<evidence type="ECO:0000259" key="9">
    <source>
        <dbReference type="Pfam" id="PF24101"/>
    </source>
</evidence>